<proteinExistence type="predicted"/>
<evidence type="ECO:0000313" key="2">
    <source>
        <dbReference type="Ensembl" id="ENSECAP00000087024.1"/>
    </source>
</evidence>
<name>A0A9L0TIP2_HORSE</name>
<sequence length="140" mass="15454">MPGSRRCVLASSDPCCLLTLQSQLCHFHSALLQSGLKPWPSPAAFFRRNLWVSPARWSLRPQPLWKKALSATAVGVPLLLGVRYFMAEPQEKRRMRLVVDGVGRFSRHPCAARWGSRASQGPHGHSAEEPSLLATASTDP</sequence>
<dbReference type="AlphaFoldDB" id="A0A9L0TIP2"/>
<evidence type="ECO:0000313" key="3">
    <source>
        <dbReference type="Proteomes" id="UP000002281"/>
    </source>
</evidence>
<keyword evidence="3" id="KW-1185">Reference proteome</keyword>
<evidence type="ECO:0000256" key="1">
    <source>
        <dbReference type="SAM" id="MobiDB-lite"/>
    </source>
</evidence>
<reference evidence="2" key="3">
    <citation type="submission" date="2025-09" db="UniProtKB">
        <authorList>
            <consortium name="Ensembl"/>
        </authorList>
    </citation>
    <scope>IDENTIFICATION</scope>
    <source>
        <strain evidence="2">Thoroughbred</strain>
    </source>
</reference>
<organism evidence="2 3">
    <name type="scientific">Equus caballus</name>
    <name type="common">Horse</name>
    <dbReference type="NCBI Taxonomy" id="9796"/>
    <lineage>
        <taxon>Eukaryota</taxon>
        <taxon>Metazoa</taxon>
        <taxon>Chordata</taxon>
        <taxon>Craniata</taxon>
        <taxon>Vertebrata</taxon>
        <taxon>Euteleostomi</taxon>
        <taxon>Mammalia</taxon>
        <taxon>Eutheria</taxon>
        <taxon>Laurasiatheria</taxon>
        <taxon>Perissodactyla</taxon>
        <taxon>Equidae</taxon>
        <taxon>Equus</taxon>
    </lineage>
</organism>
<dbReference type="GeneTree" id="ENSGT00940000159821"/>
<feature type="region of interest" description="Disordered" evidence="1">
    <location>
        <begin position="114"/>
        <end position="140"/>
    </location>
</feature>
<accession>A0A9L0TIP2</accession>
<protein>
    <submittedName>
        <fullName evidence="2">AarF domain containing kinase 5</fullName>
    </submittedName>
</protein>
<reference evidence="2" key="2">
    <citation type="submission" date="2025-08" db="UniProtKB">
        <authorList>
            <consortium name="Ensembl"/>
        </authorList>
    </citation>
    <scope>IDENTIFICATION</scope>
    <source>
        <strain evidence="2">Thoroughbred</strain>
    </source>
</reference>
<gene>
    <name evidence="2" type="primary">ADCK5</name>
</gene>
<dbReference type="Ensembl" id="ENSECAT00000119211.1">
    <property type="protein sequence ID" value="ENSECAP00000087024.1"/>
    <property type="gene ID" value="ENSECAG00000018817.3"/>
</dbReference>
<reference evidence="2 3" key="1">
    <citation type="journal article" date="2009" name="Science">
        <title>Genome sequence, comparative analysis, and population genetics of the domestic horse.</title>
        <authorList>
            <consortium name="Broad Institute Genome Sequencing Platform"/>
            <consortium name="Broad Institute Whole Genome Assembly Team"/>
            <person name="Wade C.M."/>
            <person name="Giulotto E."/>
            <person name="Sigurdsson S."/>
            <person name="Zoli M."/>
            <person name="Gnerre S."/>
            <person name="Imsland F."/>
            <person name="Lear T.L."/>
            <person name="Adelson D.L."/>
            <person name="Bailey E."/>
            <person name="Bellone R.R."/>
            <person name="Bloecker H."/>
            <person name="Distl O."/>
            <person name="Edgar R.C."/>
            <person name="Garber M."/>
            <person name="Leeb T."/>
            <person name="Mauceli E."/>
            <person name="MacLeod J.N."/>
            <person name="Penedo M.C.T."/>
            <person name="Raison J.M."/>
            <person name="Sharpe T."/>
            <person name="Vogel J."/>
            <person name="Andersson L."/>
            <person name="Antczak D.F."/>
            <person name="Biagi T."/>
            <person name="Binns M.M."/>
            <person name="Chowdhary B.P."/>
            <person name="Coleman S.J."/>
            <person name="Della Valle G."/>
            <person name="Fryc S."/>
            <person name="Guerin G."/>
            <person name="Hasegawa T."/>
            <person name="Hill E.W."/>
            <person name="Jurka J."/>
            <person name="Kiialainen A."/>
            <person name="Lindgren G."/>
            <person name="Liu J."/>
            <person name="Magnani E."/>
            <person name="Mickelson J.R."/>
            <person name="Murray J."/>
            <person name="Nergadze S.G."/>
            <person name="Onofrio R."/>
            <person name="Pedroni S."/>
            <person name="Piras M.F."/>
            <person name="Raudsepp T."/>
            <person name="Rocchi M."/>
            <person name="Roeed K.H."/>
            <person name="Ryder O.A."/>
            <person name="Searle S."/>
            <person name="Skow L."/>
            <person name="Swinburne J.E."/>
            <person name="Syvaenen A.C."/>
            <person name="Tozaki T."/>
            <person name="Valberg S.J."/>
            <person name="Vaudin M."/>
            <person name="White J.R."/>
            <person name="Zody M.C."/>
            <person name="Lander E.S."/>
            <person name="Lindblad-Toh K."/>
        </authorList>
    </citation>
    <scope>NUCLEOTIDE SEQUENCE [LARGE SCALE GENOMIC DNA]</scope>
    <source>
        <strain evidence="2 3">Thoroughbred</strain>
    </source>
</reference>
<dbReference type="Proteomes" id="UP000002281">
    <property type="component" value="Chromosome 9"/>
</dbReference>